<dbReference type="AlphaFoldDB" id="A0A5B7EGC1"/>
<name>A0A5B7EGC1_PORTR</name>
<reference evidence="2 3" key="1">
    <citation type="submission" date="2019-05" db="EMBL/GenBank/DDBJ databases">
        <title>Another draft genome of Portunus trituberculatus and its Hox gene families provides insights of decapod evolution.</title>
        <authorList>
            <person name="Jeong J.-H."/>
            <person name="Song I."/>
            <person name="Kim S."/>
            <person name="Choi T."/>
            <person name="Kim D."/>
            <person name="Ryu S."/>
            <person name="Kim W."/>
        </authorList>
    </citation>
    <scope>NUCLEOTIDE SEQUENCE [LARGE SCALE GENOMIC DNA]</scope>
    <source>
        <tissue evidence="2">Muscle</tissue>
    </source>
</reference>
<dbReference type="Proteomes" id="UP000324222">
    <property type="component" value="Unassembled WGS sequence"/>
</dbReference>
<evidence type="ECO:0000313" key="3">
    <source>
        <dbReference type="Proteomes" id="UP000324222"/>
    </source>
</evidence>
<evidence type="ECO:0000313" key="2">
    <source>
        <dbReference type="EMBL" id="MPC32458.1"/>
    </source>
</evidence>
<keyword evidence="3" id="KW-1185">Reference proteome</keyword>
<comment type="caution">
    <text evidence="2">The sequence shown here is derived from an EMBL/GenBank/DDBJ whole genome shotgun (WGS) entry which is preliminary data.</text>
</comment>
<gene>
    <name evidence="2" type="ORF">E2C01_025769</name>
</gene>
<dbReference type="EMBL" id="VSRR010002631">
    <property type="protein sequence ID" value="MPC32458.1"/>
    <property type="molecule type" value="Genomic_DNA"/>
</dbReference>
<evidence type="ECO:0000256" key="1">
    <source>
        <dbReference type="SAM" id="MobiDB-lite"/>
    </source>
</evidence>
<protein>
    <submittedName>
        <fullName evidence="2">Uncharacterized protein</fullName>
    </submittedName>
</protein>
<feature type="region of interest" description="Disordered" evidence="1">
    <location>
        <begin position="28"/>
        <end position="78"/>
    </location>
</feature>
<proteinExistence type="predicted"/>
<feature type="compositionally biased region" description="Low complexity" evidence="1">
    <location>
        <begin position="61"/>
        <end position="70"/>
    </location>
</feature>
<accession>A0A5B7EGC1</accession>
<organism evidence="2 3">
    <name type="scientific">Portunus trituberculatus</name>
    <name type="common">Swimming crab</name>
    <name type="synonym">Neptunus trituberculatus</name>
    <dbReference type="NCBI Taxonomy" id="210409"/>
    <lineage>
        <taxon>Eukaryota</taxon>
        <taxon>Metazoa</taxon>
        <taxon>Ecdysozoa</taxon>
        <taxon>Arthropoda</taxon>
        <taxon>Crustacea</taxon>
        <taxon>Multicrustacea</taxon>
        <taxon>Malacostraca</taxon>
        <taxon>Eumalacostraca</taxon>
        <taxon>Eucarida</taxon>
        <taxon>Decapoda</taxon>
        <taxon>Pleocyemata</taxon>
        <taxon>Brachyura</taxon>
        <taxon>Eubrachyura</taxon>
        <taxon>Portunoidea</taxon>
        <taxon>Portunidae</taxon>
        <taxon>Portuninae</taxon>
        <taxon>Portunus</taxon>
    </lineage>
</organism>
<sequence length="78" mass="8712">MPHLLARRHKPDLFIIFYPQEPRLCLMRGRQKRDSPGRSLAPPTRRETSDTRQLGDGGRVAGRAPRGVSGHVCHGSLS</sequence>